<keyword evidence="1 4" id="KW-0732">Signal</keyword>
<dbReference type="PANTHER" id="PTHR36710:SF4">
    <property type="entry name" value="PLANT INVERTASE_PECTIN METHYLESTERASE INHIBITOR SUPERFAMILY PROTEIN"/>
    <property type="match status" value="1"/>
</dbReference>
<dbReference type="InterPro" id="IPR052421">
    <property type="entry name" value="PCW_Enzyme_Inhibitor"/>
</dbReference>
<dbReference type="CDD" id="cd15797">
    <property type="entry name" value="PMEI"/>
    <property type="match status" value="1"/>
</dbReference>
<comment type="similarity">
    <text evidence="3">Belongs to the PMEI family.</text>
</comment>
<dbReference type="NCBIfam" id="TIGR01614">
    <property type="entry name" value="PME_inhib"/>
    <property type="match status" value="1"/>
</dbReference>
<dbReference type="SMART" id="SM00856">
    <property type="entry name" value="PMEI"/>
    <property type="match status" value="1"/>
</dbReference>
<dbReference type="STRING" id="49451.A0A1J6IVQ4"/>
<dbReference type="InterPro" id="IPR035513">
    <property type="entry name" value="Invertase/methylesterase_inhib"/>
</dbReference>
<comment type="caution">
    <text evidence="6">The sequence shown here is derived from an EMBL/GenBank/DDBJ whole genome shotgun (WGS) entry which is preliminary data.</text>
</comment>
<keyword evidence="7" id="KW-1185">Reference proteome</keyword>
<evidence type="ECO:0000256" key="4">
    <source>
        <dbReference type="SAM" id="SignalP"/>
    </source>
</evidence>
<dbReference type="Gene3D" id="1.20.140.40">
    <property type="entry name" value="Invertase/pectin methylesterase inhibitor family protein"/>
    <property type="match status" value="1"/>
</dbReference>
<dbReference type="OMA" id="VLCVQNY"/>
<dbReference type="InterPro" id="IPR006501">
    <property type="entry name" value="Pectinesterase_inhib_dom"/>
</dbReference>
<dbReference type="EMBL" id="MJEQ01037188">
    <property type="protein sequence ID" value="OIT01799.1"/>
    <property type="molecule type" value="Genomic_DNA"/>
</dbReference>
<evidence type="ECO:0000313" key="7">
    <source>
        <dbReference type="Proteomes" id="UP000187609"/>
    </source>
</evidence>
<proteinExistence type="inferred from homology"/>
<dbReference type="GO" id="GO:0046910">
    <property type="term" value="F:pectinesterase inhibitor activity"/>
    <property type="evidence" value="ECO:0007669"/>
    <property type="project" value="InterPro"/>
</dbReference>
<feature type="signal peptide" evidence="4">
    <location>
        <begin position="1"/>
        <end position="26"/>
    </location>
</feature>
<dbReference type="Pfam" id="PF04043">
    <property type="entry name" value="PMEI"/>
    <property type="match status" value="1"/>
</dbReference>
<feature type="chain" id="PRO_5013018213" evidence="4">
    <location>
        <begin position="27"/>
        <end position="177"/>
    </location>
</feature>
<dbReference type="SMR" id="A0A1J6IVQ4"/>
<evidence type="ECO:0000256" key="2">
    <source>
        <dbReference type="ARBA" id="ARBA00023157"/>
    </source>
</evidence>
<evidence type="ECO:0000313" key="6">
    <source>
        <dbReference type="EMBL" id="OIT01799.1"/>
    </source>
</evidence>
<keyword evidence="2" id="KW-1015">Disulfide bond</keyword>
<protein>
    <submittedName>
        <fullName evidence="6">Pectinesterase inhibitor 2</fullName>
    </submittedName>
</protein>
<reference evidence="6" key="1">
    <citation type="submission" date="2016-11" db="EMBL/GenBank/DDBJ databases">
        <title>The genome of Nicotiana attenuata.</title>
        <authorList>
            <person name="Xu S."/>
            <person name="Brockmoeller T."/>
            <person name="Gaquerel E."/>
            <person name="Navarro A."/>
            <person name="Kuhl H."/>
            <person name="Gase K."/>
            <person name="Ling Z."/>
            <person name="Zhou W."/>
            <person name="Kreitzer C."/>
            <person name="Stanke M."/>
            <person name="Tang H."/>
            <person name="Lyons E."/>
            <person name="Pandey P."/>
            <person name="Pandey S.P."/>
            <person name="Timmermann B."/>
            <person name="Baldwin I.T."/>
        </authorList>
    </citation>
    <scope>NUCLEOTIDE SEQUENCE [LARGE SCALE GENOMIC DNA]</scope>
    <source>
        <strain evidence="6">UT</strain>
    </source>
</reference>
<name>A0A1J6IVQ4_NICAT</name>
<evidence type="ECO:0000256" key="3">
    <source>
        <dbReference type="ARBA" id="ARBA00038471"/>
    </source>
</evidence>
<dbReference type="GeneID" id="109227662"/>
<sequence>MAFSFNNFLVIALLLIISSSFTIVKADLVSDVCSKVTSPTICEQALRSDPRTKTAANLEALGFIAIDLAQSTTKSTINLIDSLLKGATDPTLKSRYSSCKENYADASDNLAECPGFLKAKDYGSLNARASAALDDPDSCDDNFSQAPAEPAGLKQASLKLQSLCAAIDVISNNLNGL</sequence>
<dbReference type="PANTHER" id="PTHR36710">
    <property type="entry name" value="PECTINESTERASE INHIBITOR-LIKE"/>
    <property type="match status" value="1"/>
</dbReference>
<dbReference type="Proteomes" id="UP000187609">
    <property type="component" value="Unassembled WGS sequence"/>
</dbReference>
<gene>
    <name evidence="6" type="primary">PMEI2_0</name>
    <name evidence="6" type="ORF">A4A49_13274</name>
</gene>
<dbReference type="InterPro" id="IPR034086">
    <property type="entry name" value="PMEI_plant"/>
</dbReference>
<dbReference type="Gramene" id="OIT01799">
    <property type="protein sequence ID" value="OIT01799"/>
    <property type="gene ID" value="A4A49_13274"/>
</dbReference>
<evidence type="ECO:0000256" key="1">
    <source>
        <dbReference type="ARBA" id="ARBA00022729"/>
    </source>
</evidence>
<dbReference type="SUPFAM" id="SSF101148">
    <property type="entry name" value="Plant invertase/pectin methylesterase inhibitor"/>
    <property type="match status" value="1"/>
</dbReference>
<dbReference type="KEGG" id="nau:109227662"/>
<dbReference type="AlphaFoldDB" id="A0A1J6IVQ4"/>
<feature type="domain" description="Pectinesterase inhibitor" evidence="5">
    <location>
        <begin position="24"/>
        <end position="167"/>
    </location>
</feature>
<dbReference type="OrthoDB" id="764172at2759"/>
<evidence type="ECO:0000259" key="5">
    <source>
        <dbReference type="SMART" id="SM00856"/>
    </source>
</evidence>
<accession>A0A1J6IVQ4</accession>
<organism evidence="6 7">
    <name type="scientific">Nicotiana attenuata</name>
    <name type="common">Coyote tobacco</name>
    <dbReference type="NCBI Taxonomy" id="49451"/>
    <lineage>
        <taxon>Eukaryota</taxon>
        <taxon>Viridiplantae</taxon>
        <taxon>Streptophyta</taxon>
        <taxon>Embryophyta</taxon>
        <taxon>Tracheophyta</taxon>
        <taxon>Spermatophyta</taxon>
        <taxon>Magnoliopsida</taxon>
        <taxon>eudicotyledons</taxon>
        <taxon>Gunneridae</taxon>
        <taxon>Pentapetalae</taxon>
        <taxon>asterids</taxon>
        <taxon>lamiids</taxon>
        <taxon>Solanales</taxon>
        <taxon>Solanaceae</taxon>
        <taxon>Nicotianoideae</taxon>
        <taxon>Nicotianeae</taxon>
        <taxon>Nicotiana</taxon>
    </lineage>
</organism>
<dbReference type="FunFam" id="1.20.140.40:FF:000008">
    <property type="entry name" value="Invertase/pectin methylesterase inhibitor family protein"/>
    <property type="match status" value="1"/>
</dbReference>